<name>A0ABS8V971_DATST</name>
<keyword evidence="3" id="KW-0268">Exocytosis</keyword>
<dbReference type="EMBL" id="JACEIK010003983">
    <property type="protein sequence ID" value="MCD9643738.1"/>
    <property type="molecule type" value="Genomic_DNA"/>
</dbReference>
<comment type="function">
    <text evidence="3">Component of the exocyst complex.</text>
</comment>
<dbReference type="SUPFAM" id="SSF74788">
    <property type="entry name" value="Cullin repeat-like"/>
    <property type="match status" value="1"/>
</dbReference>
<accession>A0ABS8V971</accession>
<evidence type="ECO:0000259" key="4">
    <source>
        <dbReference type="Pfam" id="PF03081"/>
    </source>
</evidence>
<protein>
    <recommendedName>
        <fullName evidence="3">Exocyst subunit Exo70 family protein</fullName>
    </recommendedName>
</protein>
<reference evidence="5 6" key="1">
    <citation type="journal article" date="2021" name="BMC Genomics">
        <title>Datura genome reveals duplications of psychoactive alkaloid biosynthetic genes and high mutation rate following tissue culture.</title>
        <authorList>
            <person name="Rajewski A."/>
            <person name="Carter-House D."/>
            <person name="Stajich J."/>
            <person name="Litt A."/>
        </authorList>
    </citation>
    <scope>NUCLEOTIDE SEQUENCE [LARGE SCALE GENOMIC DNA]</scope>
    <source>
        <strain evidence="5">AR-01</strain>
    </source>
</reference>
<keyword evidence="3" id="KW-0653">Protein transport</keyword>
<evidence type="ECO:0000313" key="5">
    <source>
        <dbReference type="EMBL" id="MCD9643738.1"/>
    </source>
</evidence>
<comment type="caution">
    <text evidence="5">The sequence shown here is derived from an EMBL/GenBank/DDBJ whole genome shotgun (WGS) entry which is preliminary data.</text>
</comment>
<evidence type="ECO:0000256" key="1">
    <source>
        <dbReference type="ARBA" id="ARBA00006756"/>
    </source>
</evidence>
<dbReference type="PANTHER" id="PTHR12542">
    <property type="entry name" value="EXOCYST COMPLEX PROTEIN EXO70"/>
    <property type="match status" value="1"/>
</dbReference>
<proteinExistence type="inferred from homology"/>
<dbReference type="Gene3D" id="1.20.1280.170">
    <property type="entry name" value="Exocyst complex component Exo70"/>
    <property type="match status" value="1"/>
</dbReference>
<keyword evidence="2 3" id="KW-0813">Transport</keyword>
<dbReference type="InterPro" id="IPR016159">
    <property type="entry name" value="Cullin_repeat-like_dom_sf"/>
</dbReference>
<dbReference type="Proteomes" id="UP000823775">
    <property type="component" value="Unassembled WGS sequence"/>
</dbReference>
<feature type="domain" description="Exocyst complex subunit Exo70 C-terminal" evidence="4">
    <location>
        <begin position="14"/>
        <end position="132"/>
    </location>
</feature>
<gene>
    <name evidence="5" type="ORF">HAX54_031407</name>
</gene>
<dbReference type="InterPro" id="IPR046364">
    <property type="entry name" value="Exo70_C"/>
</dbReference>
<keyword evidence="6" id="KW-1185">Reference proteome</keyword>
<evidence type="ECO:0000313" key="6">
    <source>
        <dbReference type="Proteomes" id="UP000823775"/>
    </source>
</evidence>
<evidence type="ECO:0000256" key="3">
    <source>
        <dbReference type="RuleBase" id="RU365026"/>
    </source>
</evidence>
<evidence type="ECO:0000256" key="2">
    <source>
        <dbReference type="ARBA" id="ARBA00022448"/>
    </source>
</evidence>
<dbReference type="PANTHER" id="PTHR12542:SF90">
    <property type="entry name" value="EXOCYST COMPLEX COMPONENT EXO70I"/>
    <property type="match status" value="1"/>
</dbReference>
<comment type="similarity">
    <text evidence="1 3">Belongs to the EXO70 family.</text>
</comment>
<dbReference type="InterPro" id="IPR004140">
    <property type="entry name" value="Exo70"/>
</dbReference>
<dbReference type="Pfam" id="PF03081">
    <property type="entry name" value="Exo70_C"/>
    <property type="match status" value="1"/>
</dbReference>
<organism evidence="5 6">
    <name type="scientific">Datura stramonium</name>
    <name type="common">Jimsonweed</name>
    <name type="synonym">Common thornapple</name>
    <dbReference type="NCBI Taxonomy" id="4076"/>
    <lineage>
        <taxon>Eukaryota</taxon>
        <taxon>Viridiplantae</taxon>
        <taxon>Streptophyta</taxon>
        <taxon>Embryophyta</taxon>
        <taxon>Tracheophyta</taxon>
        <taxon>Spermatophyta</taxon>
        <taxon>Magnoliopsida</taxon>
        <taxon>eudicotyledons</taxon>
        <taxon>Gunneridae</taxon>
        <taxon>Pentapetalae</taxon>
        <taxon>asterids</taxon>
        <taxon>lamiids</taxon>
        <taxon>Solanales</taxon>
        <taxon>Solanaceae</taxon>
        <taxon>Solanoideae</taxon>
        <taxon>Datureae</taxon>
        <taxon>Datura</taxon>
    </lineage>
</organism>
<sequence length="159" mass="18978">MVQFQNLFVMPLTILNTFWDAYSVTMVRILRTEQIWKAGILSTPEKDENLLKDAIFNIMDAIRRNVESKRLRYKDKVLPHVFVMNTYWYIYMRTKSTELGKLMGDQYMKKTYKIVAEESAYSYQKQAWGPLRMLTEKNSRELTKTDLLLWWYEGNGGVH</sequence>